<dbReference type="Proteomes" id="UP000612893">
    <property type="component" value="Unassembled WGS sequence"/>
</dbReference>
<dbReference type="GO" id="GO:0046872">
    <property type="term" value="F:metal ion binding"/>
    <property type="evidence" value="ECO:0007669"/>
    <property type="project" value="UniProtKB-KW"/>
</dbReference>
<dbReference type="PANTHER" id="PTHR11921">
    <property type="entry name" value="SUCCINATE DEHYDROGENASE IRON-SULFUR PROTEIN"/>
    <property type="match status" value="1"/>
</dbReference>
<evidence type="ECO:0000259" key="12">
    <source>
        <dbReference type="PROSITE" id="PS51085"/>
    </source>
</evidence>
<feature type="domain" description="2Fe-2S ferredoxin-type" evidence="12">
    <location>
        <begin position="11"/>
        <end position="96"/>
    </location>
</feature>
<keyword evidence="14" id="KW-1185">Reference proteome</keyword>
<dbReference type="GO" id="GO:0006099">
    <property type="term" value="P:tricarboxylic acid cycle"/>
    <property type="evidence" value="ECO:0007669"/>
    <property type="project" value="InterPro"/>
</dbReference>
<evidence type="ECO:0000256" key="1">
    <source>
        <dbReference type="ARBA" id="ARBA00001927"/>
    </source>
</evidence>
<dbReference type="InterPro" id="IPR017896">
    <property type="entry name" value="4Fe4S_Fe-S-bd"/>
</dbReference>
<dbReference type="Pfam" id="PF13085">
    <property type="entry name" value="Fer2_3"/>
    <property type="match status" value="1"/>
</dbReference>
<comment type="cofactor">
    <cofactor evidence="1">
        <name>[3Fe-4S] cluster</name>
        <dbReference type="ChEBI" id="CHEBI:21137"/>
    </cofactor>
</comment>
<proteinExistence type="inferred from homology"/>
<evidence type="ECO:0000313" key="13">
    <source>
        <dbReference type="EMBL" id="MBJ7600786.1"/>
    </source>
</evidence>
<dbReference type="Gene3D" id="1.10.1060.10">
    <property type="entry name" value="Alpha-helical ferredoxin"/>
    <property type="match status" value="1"/>
</dbReference>
<dbReference type="InterPro" id="IPR004489">
    <property type="entry name" value="Succ_DH/fum_Rdtase_Fe-S"/>
</dbReference>
<name>A0A934N9T1_9BACT</name>
<dbReference type="GO" id="GO:0009055">
    <property type="term" value="F:electron transfer activity"/>
    <property type="evidence" value="ECO:0007669"/>
    <property type="project" value="InterPro"/>
</dbReference>
<accession>A0A934N9T1</accession>
<evidence type="ECO:0000256" key="8">
    <source>
        <dbReference type="ARBA" id="ARBA00023002"/>
    </source>
</evidence>
<keyword evidence="7" id="KW-0479">Metal-binding</keyword>
<keyword evidence="5" id="KW-0004">4Fe-4S</keyword>
<dbReference type="PROSITE" id="PS00197">
    <property type="entry name" value="2FE2S_FER_1"/>
    <property type="match status" value="1"/>
</dbReference>
<evidence type="ECO:0000256" key="10">
    <source>
        <dbReference type="ARBA" id="ARBA00023014"/>
    </source>
</evidence>
<dbReference type="InterPro" id="IPR009051">
    <property type="entry name" value="Helical_ferredxn"/>
</dbReference>
<keyword evidence="10" id="KW-0411">Iron-sulfur</keyword>
<evidence type="ECO:0000256" key="4">
    <source>
        <dbReference type="ARBA" id="ARBA00009433"/>
    </source>
</evidence>
<comment type="cofactor">
    <cofactor evidence="2">
        <name>[4Fe-4S] cluster</name>
        <dbReference type="ChEBI" id="CHEBI:49883"/>
    </cofactor>
</comment>
<dbReference type="EMBL" id="JAEKNR010000217">
    <property type="protein sequence ID" value="MBJ7600786.1"/>
    <property type="molecule type" value="Genomic_DNA"/>
</dbReference>
<evidence type="ECO:0000313" key="14">
    <source>
        <dbReference type="Proteomes" id="UP000612893"/>
    </source>
</evidence>
<dbReference type="GO" id="GO:0016491">
    <property type="term" value="F:oxidoreductase activity"/>
    <property type="evidence" value="ECO:0007669"/>
    <property type="project" value="UniProtKB-KW"/>
</dbReference>
<evidence type="ECO:0000256" key="2">
    <source>
        <dbReference type="ARBA" id="ARBA00001966"/>
    </source>
</evidence>
<dbReference type="GO" id="GO:0051537">
    <property type="term" value="F:2 iron, 2 sulfur cluster binding"/>
    <property type="evidence" value="ECO:0007669"/>
    <property type="project" value="UniProtKB-KW"/>
</dbReference>
<evidence type="ECO:0000256" key="5">
    <source>
        <dbReference type="ARBA" id="ARBA00022485"/>
    </source>
</evidence>
<dbReference type="RefSeq" id="WP_338204749.1">
    <property type="nucleotide sequence ID" value="NZ_JAEKNR010000217.1"/>
</dbReference>
<dbReference type="SUPFAM" id="SSF46548">
    <property type="entry name" value="alpha-helical ferredoxin"/>
    <property type="match status" value="1"/>
</dbReference>
<comment type="pathway">
    <text evidence="3">Carbohydrate metabolism; tricarboxylic acid cycle.</text>
</comment>
<organism evidence="13 14">
    <name type="scientific">Candidatus Nephthysia bennettiae</name>
    <dbReference type="NCBI Taxonomy" id="3127016"/>
    <lineage>
        <taxon>Bacteria</taxon>
        <taxon>Bacillati</taxon>
        <taxon>Candidatus Dormiibacterota</taxon>
        <taxon>Candidatus Dormibacteria</taxon>
        <taxon>Candidatus Dormibacterales</taxon>
        <taxon>Candidatus Dormibacteraceae</taxon>
        <taxon>Candidatus Nephthysia</taxon>
    </lineage>
</organism>
<keyword evidence="8" id="KW-0560">Oxidoreductase</keyword>
<dbReference type="NCBIfam" id="TIGR00384">
    <property type="entry name" value="dhsB"/>
    <property type="match status" value="1"/>
</dbReference>
<dbReference type="NCBIfam" id="NF009052">
    <property type="entry name" value="PRK12386.1"/>
    <property type="match status" value="1"/>
</dbReference>
<comment type="similarity">
    <text evidence="4">Belongs to the succinate dehydrogenase/fumarate reductase iron-sulfur protein family.</text>
</comment>
<gene>
    <name evidence="13" type="ORF">JF922_22285</name>
</gene>
<dbReference type="Gene3D" id="3.10.20.30">
    <property type="match status" value="1"/>
</dbReference>
<dbReference type="InterPro" id="IPR025192">
    <property type="entry name" value="Succ_DH/fum_Rdtase_N"/>
</dbReference>
<dbReference type="PROSITE" id="PS51085">
    <property type="entry name" value="2FE2S_FER_2"/>
    <property type="match status" value="1"/>
</dbReference>
<dbReference type="GO" id="GO:0051539">
    <property type="term" value="F:4 iron, 4 sulfur cluster binding"/>
    <property type="evidence" value="ECO:0007669"/>
    <property type="project" value="UniProtKB-KW"/>
</dbReference>
<dbReference type="PANTHER" id="PTHR11921:SF29">
    <property type="entry name" value="SUCCINATE DEHYDROGENASE [UBIQUINONE] IRON-SULFUR SUBUNIT, MITOCHONDRIAL"/>
    <property type="match status" value="1"/>
</dbReference>
<comment type="caution">
    <text evidence="13">The sequence shown here is derived from an EMBL/GenBank/DDBJ whole genome shotgun (WGS) entry which is preliminary data.</text>
</comment>
<keyword evidence="6" id="KW-0001">2Fe-2S</keyword>
<dbReference type="InterPro" id="IPR050573">
    <property type="entry name" value="SDH/FRD_Iron-Sulfur"/>
</dbReference>
<dbReference type="SUPFAM" id="SSF54292">
    <property type="entry name" value="2Fe-2S ferredoxin-like"/>
    <property type="match status" value="1"/>
</dbReference>
<evidence type="ECO:0000256" key="9">
    <source>
        <dbReference type="ARBA" id="ARBA00023004"/>
    </source>
</evidence>
<evidence type="ECO:0000256" key="7">
    <source>
        <dbReference type="ARBA" id="ARBA00022723"/>
    </source>
</evidence>
<protein>
    <submittedName>
        <fullName evidence="13">Succinate dehydrogenase/fumarate reductase iron-sulfur subunit</fullName>
    </submittedName>
</protein>
<comment type="cofactor">
    <cofactor evidence="11">
        <name>[2Fe-2S] cluster</name>
        <dbReference type="ChEBI" id="CHEBI:190135"/>
    </cofactor>
</comment>
<reference evidence="13" key="1">
    <citation type="submission" date="2020-10" db="EMBL/GenBank/DDBJ databases">
        <title>Ca. Dormibacterota MAGs.</title>
        <authorList>
            <person name="Montgomery K."/>
        </authorList>
    </citation>
    <scope>NUCLEOTIDE SEQUENCE [LARGE SCALE GENOMIC DNA]</scope>
    <source>
        <strain evidence="13">SC8812_S17_10</strain>
    </source>
</reference>
<dbReference type="GO" id="GO:0022904">
    <property type="term" value="P:respiratory electron transport chain"/>
    <property type="evidence" value="ECO:0007669"/>
    <property type="project" value="TreeGrafter"/>
</dbReference>
<dbReference type="AlphaFoldDB" id="A0A934N9T1"/>
<keyword evidence="9" id="KW-0408">Iron</keyword>
<sequence>MATSTSHVKSLRMSVFRGEDGQGEMVTYDVPVREGMVVLDAVLWVQANLAPDLAVRWNCKAAKCGSCSAEINGFPRLMCKSPVSDYGAELSVRPMRTFPLIRDLVTDVSWNYEVNKRIPKFTPSEKDALDPKPWRMQQEDVDRVIEFRKCIECYLCQNVCHVLGDHDRKDAFFGPRFMIRIAGLEMHPKDSLDRRPLLKDEAGVGMCNITKCCTEVCPEHIHITDNGIIPMKERTADLYFDPLRAIGRRLRGGRGDGRKTD</sequence>
<dbReference type="GO" id="GO:0005886">
    <property type="term" value="C:plasma membrane"/>
    <property type="evidence" value="ECO:0007669"/>
    <property type="project" value="TreeGrafter"/>
</dbReference>
<dbReference type="InterPro" id="IPR036010">
    <property type="entry name" value="2Fe-2S_ferredoxin-like_sf"/>
</dbReference>
<dbReference type="InterPro" id="IPR006058">
    <property type="entry name" value="2Fe2S_fd_BS"/>
</dbReference>
<dbReference type="Pfam" id="PF13183">
    <property type="entry name" value="Fer4_8"/>
    <property type="match status" value="1"/>
</dbReference>
<dbReference type="InterPro" id="IPR001041">
    <property type="entry name" value="2Fe-2S_ferredoxin-type"/>
</dbReference>
<evidence type="ECO:0000256" key="11">
    <source>
        <dbReference type="ARBA" id="ARBA00034078"/>
    </source>
</evidence>
<evidence type="ECO:0000256" key="6">
    <source>
        <dbReference type="ARBA" id="ARBA00022714"/>
    </source>
</evidence>
<dbReference type="InterPro" id="IPR012675">
    <property type="entry name" value="Beta-grasp_dom_sf"/>
</dbReference>
<evidence type="ECO:0000256" key="3">
    <source>
        <dbReference type="ARBA" id="ARBA00005163"/>
    </source>
</evidence>